<dbReference type="Gene3D" id="2.60.200.40">
    <property type="match status" value="1"/>
</dbReference>
<keyword evidence="9" id="KW-0460">Magnesium</keyword>
<dbReference type="InterPro" id="IPR045540">
    <property type="entry name" value="YegS/DAGK_C"/>
</dbReference>
<keyword evidence="4" id="KW-0808">Transferase</keyword>
<dbReference type="InterPro" id="IPR016064">
    <property type="entry name" value="NAD/diacylglycerol_kinase_sf"/>
</dbReference>
<feature type="domain" description="DAGKc" evidence="13">
    <location>
        <begin position="1"/>
        <end position="135"/>
    </location>
</feature>
<keyword evidence="6" id="KW-0547">Nucleotide-binding</keyword>
<keyword evidence="3" id="KW-0444">Lipid biosynthesis</keyword>
<evidence type="ECO:0000313" key="14">
    <source>
        <dbReference type="EMBL" id="MBC6679271.1"/>
    </source>
</evidence>
<evidence type="ECO:0000256" key="7">
    <source>
        <dbReference type="ARBA" id="ARBA00022777"/>
    </source>
</evidence>
<organism evidence="14 15">
    <name type="scientific">Zhenpiania hominis</name>
    <dbReference type="NCBI Taxonomy" id="2763644"/>
    <lineage>
        <taxon>Bacteria</taxon>
        <taxon>Bacillati</taxon>
        <taxon>Bacillota</taxon>
        <taxon>Clostridia</taxon>
        <taxon>Peptostreptococcales</taxon>
        <taxon>Anaerovoracaceae</taxon>
        <taxon>Zhenpiania</taxon>
    </lineage>
</organism>
<evidence type="ECO:0000313" key="15">
    <source>
        <dbReference type="Proteomes" id="UP000602647"/>
    </source>
</evidence>
<dbReference type="AlphaFoldDB" id="A0A923SQ60"/>
<dbReference type="SUPFAM" id="SSF111331">
    <property type="entry name" value="NAD kinase/diacylglycerol kinase-like"/>
    <property type="match status" value="1"/>
</dbReference>
<evidence type="ECO:0000256" key="4">
    <source>
        <dbReference type="ARBA" id="ARBA00022679"/>
    </source>
</evidence>
<dbReference type="GO" id="GO:0046872">
    <property type="term" value="F:metal ion binding"/>
    <property type="evidence" value="ECO:0007669"/>
    <property type="project" value="UniProtKB-KW"/>
</dbReference>
<dbReference type="NCBIfam" id="TIGR00147">
    <property type="entry name" value="YegS/Rv2252/BmrU family lipid kinase"/>
    <property type="match status" value="1"/>
</dbReference>
<dbReference type="InterPro" id="IPR017438">
    <property type="entry name" value="ATP-NAD_kinase_N"/>
</dbReference>
<dbReference type="PANTHER" id="PTHR12358">
    <property type="entry name" value="SPHINGOSINE KINASE"/>
    <property type="match status" value="1"/>
</dbReference>
<dbReference type="PANTHER" id="PTHR12358:SF106">
    <property type="entry name" value="LIPID KINASE YEGS"/>
    <property type="match status" value="1"/>
</dbReference>
<evidence type="ECO:0000256" key="1">
    <source>
        <dbReference type="ARBA" id="ARBA00001946"/>
    </source>
</evidence>
<proteinExistence type="inferred from homology"/>
<keyword evidence="5" id="KW-0479">Metal-binding</keyword>
<dbReference type="InterPro" id="IPR050187">
    <property type="entry name" value="Lipid_Phosphate_FormReg"/>
</dbReference>
<evidence type="ECO:0000256" key="6">
    <source>
        <dbReference type="ARBA" id="ARBA00022741"/>
    </source>
</evidence>
<dbReference type="GO" id="GO:0008654">
    <property type="term" value="P:phospholipid biosynthetic process"/>
    <property type="evidence" value="ECO:0007669"/>
    <property type="project" value="UniProtKB-KW"/>
</dbReference>
<dbReference type="GO" id="GO:0005886">
    <property type="term" value="C:plasma membrane"/>
    <property type="evidence" value="ECO:0007669"/>
    <property type="project" value="TreeGrafter"/>
</dbReference>
<dbReference type="InterPro" id="IPR001206">
    <property type="entry name" value="Diacylglycerol_kinase_cat_dom"/>
</dbReference>
<reference evidence="14" key="1">
    <citation type="submission" date="2020-08" db="EMBL/GenBank/DDBJ databases">
        <title>Genome public.</title>
        <authorList>
            <person name="Liu C."/>
            <person name="Sun Q."/>
        </authorList>
    </citation>
    <scope>NUCLEOTIDE SEQUENCE</scope>
    <source>
        <strain evidence="14">BX12</strain>
    </source>
</reference>
<evidence type="ECO:0000256" key="12">
    <source>
        <dbReference type="ARBA" id="ARBA00023264"/>
    </source>
</evidence>
<keyword evidence="7 14" id="KW-0418">Kinase</keyword>
<dbReference type="GO" id="GO:0016301">
    <property type="term" value="F:kinase activity"/>
    <property type="evidence" value="ECO:0007669"/>
    <property type="project" value="UniProtKB-KW"/>
</dbReference>
<keyword evidence="12" id="KW-1208">Phospholipid metabolism</keyword>
<dbReference type="Pfam" id="PF19279">
    <property type="entry name" value="YegS_C"/>
    <property type="match status" value="1"/>
</dbReference>
<evidence type="ECO:0000256" key="9">
    <source>
        <dbReference type="ARBA" id="ARBA00022842"/>
    </source>
</evidence>
<evidence type="ECO:0000256" key="11">
    <source>
        <dbReference type="ARBA" id="ARBA00023209"/>
    </source>
</evidence>
<dbReference type="EMBL" id="JACRYT010000003">
    <property type="protein sequence ID" value="MBC6679271.1"/>
    <property type="molecule type" value="Genomic_DNA"/>
</dbReference>
<protein>
    <submittedName>
        <fullName evidence="14">YegS/Rv2252/BmrU family lipid kinase</fullName>
    </submittedName>
</protein>
<dbReference type="Gene3D" id="3.40.50.10330">
    <property type="entry name" value="Probable inorganic polyphosphate/atp-NAD kinase, domain 1"/>
    <property type="match status" value="1"/>
</dbReference>
<dbReference type="Proteomes" id="UP000602647">
    <property type="component" value="Unassembled WGS sequence"/>
</dbReference>
<evidence type="ECO:0000256" key="8">
    <source>
        <dbReference type="ARBA" id="ARBA00022840"/>
    </source>
</evidence>
<comment type="similarity">
    <text evidence="2">Belongs to the diacylglycerol/lipid kinase family.</text>
</comment>
<accession>A0A923SQ60</accession>
<keyword evidence="10" id="KW-0443">Lipid metabolism</keyword>
<comment type="caution">
    <text evidence="14">The sequence shown here is derived from an EMBL/GenBank/DDBJ whole genome shotgun (WGS) entry which is preliminary data.</text>
</comment>
<dbReference type="SMART" id="SM00046">
    <property type="entry name" value="DAGKc"/>
    <property type="match status" value="1"/>
</dbReference>
<evidence type="ECO:0000256" key="3">
    <source>
        <dbReference type="ARBA" id="ARBA00022516"/>
    </source>
</evidence>
<evidence type="ECO:0000259" key="13">
    <source>
        <dbReference type="PROSITE" id="PS50146"/>
    </source>
</evidence>
<evidence type="ECO:0000256" key="2">
    <source>
        <dbReference type="ARBA" id="ARBA00005983"/>
    </source>
</evidence>
<dbReference type="RefSeq" id="WP_187302369.1">
    <property type="nucleotide sequence ID" value="NZ_JACRYT010000003.1"/>
</dbReference>
<keyword evidence="15" id="KW-1185">Reference proteome</keyword>
<comment type="cofactor">
    <cofactor evidence="1">
        <name>Mg(2+)</name>
        <dbReference type="ChEBI" id="CHEBI:18420"/>
    </cofactor>
</comment>
<evidence type="ECO:0000256" key="5">
    <source>
        <dbReference type="ARBA" id="ARBA00022723"/>
    </source>
</evidence>
<keyword evidence="11" id="KW-0594">Phospholipid biosynthesis</keyword>
<dbReference type="Pfam" id="PF00781">
    <property type="entry name" value="DAGK_cat"/>
    <property type="match status" value="1"/>
</dbReference>
<keyword evidence="8" id="KW-0067">ATP-binding</keyword>
<sequence length="326" mass="35711">MRHIFIINPLAGQKGRQRKTEDAIRNAGRKLRLEPEIYRTTHAGDGERFARQVCEESEGKEALRFYACGGDGLLNEVINGVYGFSNAEVGCVPLGTGNDYVRNYGLPEDFLDIEAQLSASAAESDVICYTVQTKGKKEAPRCCINMFNIGFDCNVVDQTARAKNWPLIKGSAAYLLSVAIILIKKKGANLKVCYEDGSVFDGKLLLIAVANGCFCGGGVKGVPLAKTDDGKMDVSLVRNVSRRTFIRMFPKYAKGIHLSEPSLSHVIDYRKCDRLEIFANGSPMRLCTDGEITDARQVSFEIAPKAIRFLVPKGAGSRQNGRAKGE</sequence>
<dbReference type="InterPro" id="IPR005218">
    <property type="entry name" value="Diacylglycerol/lipid_kinase"/>
</dbReference>
<dbReference type="PROSITE" id="PS50146">
    <property type="entry name" value="DAGK"/>
    <property type="match status" value="1"/>
</dbReference>
<dbReference type="GO" id="GO:0005524">
    <property type="term" value="F:ATP binding"/>
    <property type="evidence" value="ECO:0007669"/>
    <property type="project" value="UniProtKB-KW"/>
</dbReference>
<gene>
    <name evidence="14" type="ORF">H9L42_05450</name>
</gene>
<name>A0A923SQ60_9FIRM</name>
<evidence type="ECO:0000256" key="10">
    <source>
        <dbReference type="ARBA" id="ARBA00023098"/>
    </source>
</evidence>